<dbReference type="EMBL" id="KV425893">
    <property type="protein sequence ID" value="KZW01548.1"/>
    <property type="molecule type" value="Genomic_DNA"/>
</dbReference>
<gene>
    <name evidence="1" type="ORF">EXIGLDRAFT_65408</name>
</gene>
<keyword evidence="2" id="KW-1185">Reference proteome</keyword>
<sequence length="96" mass="10177">MIPRSCITLLTLQQGCTLVALDQPPRRRLPISSALCIAQREDKTRFGGARVPGSGSSFSKESATAALAPVGSGPLLLLEPCLAPCPSSVQRCFDFF</sequence>
<organism evidence="1 2">
    <name type="scientific">Exidia glandulosa HHB12029</name>
    <dbReference type="NCBI Taxonomy" id="1314781"/>
    <lineage>
        <taxon>Eukaryota</taxon>
        <taxon>Fungi</taxon>
        <taxon>Dikarya</taxon>
        <taxon>Basidiomycota</taxon>
        <taxon>Agaricomycotina</taxon>
        <taxon>Agaricomycetes</taxon>
        <taxon>Auriculariales</taxon>
        <taxon>Exidiaceae</taxon>
        <taxon>Exidia</taxon>
    </lineage>
</organism>
<protein>
    <submittedName>
        <fullName evidence="1">Uncharacterized protein</fullName>
    </submittedName>
</protein>
<proteinExistence type="predicted"/>
<evidence type="ECO:0000313" key="1">
    <source>
        <dbReference type="EMBL" id="KZW01548.1"/>
    </source>
</evidence>
<dbReference type="AlphaFoldDB" id="A0A165P2G3"/>
<reference evidence="1 2" key="1">
    <citation type="journal article" date="2016" name="Mol. Biol. Evol.">
        <title>Comparative Genomics of Early-Diverging Mushroom-Forming Fungi Provides Insights into the Origins of Lignocellulose Decay Capabilities.</title>
        <authorList>
            <person name="Nagy L.G."/>
            <person name="Riley R."/>
            <person name="Tritt A."/>
            <person name="Adam C."/>
            <person name="Daum C."/>
            <person name="Floudas D."/>
            <person name="Sun H."/>
            <person name="Yadav J.S."/>
            <person name="Pangilinan J."/>
            <person name="Larsson K.H."/>
            <person name="Matsuura K."/>
            <person name="Barry K."/>
            <person name="Labutti K."/>
            <person name="Kuo R."/>
            <person name="Ohm R.A."/>
            <person name="Bhattacharya S.S."/>
            <person name="Shirouzu T."/>
            <person name="Yoshinaga Y."/>
            <person name="Martin F.M."/>
            <person name="Grigoriev I.V."/>
            <person name="Hibbett D.S."/>
        </authorList>
    </citation>
    <scope>NUCLEOTIDE SEQUENCE [LARGE SCALE GENOMIC DNA]</scope>
    <source>
        <strain evidence="1 2">HHB12029</strain>
    </source>
</reference>
<dbReference type="InParanoid" id="A0A165P2G3"/>
<name>A0A165P2G3_EXIGL</name>
<evidence type="ECO:0000313" key="2">
    <source>
        <dbReference type="Proteomes" id="UP000077266"/>
    </source>
</evidence>
<dbReference type="Proteomes" id="UP000077266">
    <property type="component" value="Unassembled WGS sequence"/>
</dbReference>
<accession>A0A165P2G3</accession>